<reference evidence="2 3" key="1">
    <citation type="journal article" date="2010" name="Nature">
        <title>The Ectocarpus genome and the independent evolution of multicellularity in brown algae.</title>
        <authorList>
            <person name="Cock J.M."/>
            <person name="Sterck L."/>
            <person name="Rouze P."/>
            <person name="Scornet D."/>
            <person name="Allen A.E."/>
            <person name="Amoutzias G."/>
            <person name="Anthouard V."/>
            <person name="Artiguenave F."/>
            <person name="Aury J.M."/>
            <person name="Badger J.H."/>
            <person name="Beszteri B."/>
            <person name="Billiau K."/>
            <person name="Bonnet E."/>
            <person name="Bothwell J.H."/>
            <person name="Bowler C."/>
            <person name="Boyen C."/>
            <person name="Brownlee C."/>
            <person name="Carrano C.J."/>
            <person name="Charrier B."/>
            <person name="Cho G.Y."/>
            <person name="Coelho S.M."/>
            <person name="Collen J."/>
            <person name="Corre E."/>
            <person name="Da Silva C."/>
            <person name="Delage L."/>
            <person name="Delaroque N."/>
            <person name="Dittami S.M."/>
            <person name="Doulbeau S."/>
            <person name="Elias M."/>
            <person name="Farnham G."/>
            <person name="Gachon C.M."/>
            <person name="Gschloessl B."/>
            <person name="Heesch S."/>
            <person name="Jabbari K."/>
            <person name="Jubin C."/>
            <person name="Kawai H."/>
            <person name="Kimura K."/>
            <person name="Kloareg B."/>
            <person name="Kupper F.C."/>
            <person name="Lang D."/>
            <person name="Le Bail A."/>
            <person name="Leblanc C."/>
            <person name="Lerouge P."/>
            <person name="Lohr M."/>
            <person name="Lopez P.J."/>
            <person name="Martens C."/>
            <person name="Maumus F."/>
            <person name="Michel G."/>
            <person name="Miranda-Saavedra D."/>
            <person name="Morales J."/>
            <person name="Moreau H."/>
            <person name="Motomura T."/>
            <person name="Nagasato C."/>
            <person name="Napoli C.A."/>
            <person name="Nelson D.R."/>
            <person name="Nyvall-Collen P."/>
            <person name="Peters A.F."/>
            <person name="Pommier C."/>
            <person name="Potin P."/>
            <person name="Poulain J."/>
            <person name="Quesneville H."/>
            <person name="Read B."/>
            <person name="Rensing S.A."/>
            <person name="Ritter A."/>
            <person name="Rousvoal S."/>
            <person name="Samanta M."/>
            <person name="Samson G."/>
            <person name="Schroeder D.C."/>
            <person name="Segurens B."/>
            <person name="Strittmatter M."/>
            <person name="Tonon T."/>
            <person name="Tregear J.W."/>
            <person name="Valentin K."/>
            <person name="von Dassow P."/>
            <person name="Yamagishi T."/>
            <person name="Van de Peer Y."/>
            <person name="Wincker P."/>
        </authorList>
    </citation>
    <scope>NUCLEOTIDE SEQUENCE [LARGE SCALE GENOMIC DNA]</scope>
    <source>
        <strain evidence="3">Ec32 / CCAP1310/4</strain>
    </source>
</reference>
<evidence type="ECO:0000313" key="3">
    <source>
        <dbReference type="Proteomes" id="UP000002630"/>
    </source>
</evidence>
<dbReference type="AlphaFoldDB" id="D7G4L8"/>
<dbReference type="InParanoid" id="D7G4L8"/>
<evidence type="ECO:0000256" key="1">
    <source>
        <dbReference type="SAM" id="MobiDB-lite"/>
    </source>
</evidence>
<organism evidence="2 3">
    <name type="scientific">Ectocarpus siliculosus</name>
    <name type="common">Brown alga</name>
    <name type="synonym">Conferva siliculosa</name>
    <dbReference type="NCBI Taxonomy" id="2880"/>
    <lineage>
        <taxon>Eukaryota</taxon>
        <taxon>Sar</taxon>
        <taxon>Stramenopiles</taxon>
        <taxon>Ochrophyta</taxon>
        <taxon>PX clade</taxon>
        <taxon>Phaeophyceae</taxon>
        <taxon>Ectocarpales</taxon>
        <taxon>Ectocarpaceae</taxon>
        <taxon>Ectocarpus</taxon>
    </lineage>
</organism>
<dbReference type="EMBL" id="FN649760">
    <property type="protein sequence ID" value="CBJ48921.1"/>
    <property type="molecule type" value="Genomic_DNA"/>
</dbReference>
<feature type="compositionally biased region" description="Basic residues" evidence="1">
    <location>
        <begin position="156"/>
        <end position="169"/>
    </location>
</feature>
<protein>
    <submittedName>
        <fullName evidence="2">Uncharacterized protein</fullName>
    </submittedName>
</protein>
<dbReference type="OrthoDB" id="10392139at2759"/>
<keyword evidence="3" id="KW-1185">Reference proteome</keyword>
<dbReference type="Proteomes" id="UP000002630">
    <property type="component" value="Unassembled WGS sequence"/>
</dbReference>
<feature type="region of interest" description="Disordered" evidence="1">
    <location>
        <begin position="94"/>
        <end position="194"/>
    </location>
</feature>
<sequence length="305" mass="32846">MMIASSLPSLARLGLFKSANDAKSRFIHKHIRAATALSHTSSSPEVGEGMGMPEPLPRHWGGPPEFPRAKVAAPVAVMATEAALEDYRQRRRAERIRDHRSLGSRSKSQGPGPEGVKSLTSVVPKASARGARLQRGRSEDSFVVGKKTNHCEHPSPRHPHQHLRHHPHPCQRGGHNSDQRQPKHRPPSTHAVILPKGGGLVLIGEDGVRKSKFPRGCELSAAAMASVATTPPLESKSSGESEDDDVLARLCNPKHFTGTAATGHLPVVVDLEGGVGVLLKGASIAVKDHIGKQEVSWRLRLAERL</sequence>
<accession>D7G4L8</accession>
<proteinExistence type="predicted"/>
<gene>
    <name evidence="2" type="ORF">Esi_0057_0107</name>
</gene>
<name>D7G4L8_ECTSI</name>
<evidence type="ECO:0000313" key="2">
    <source>
        <dbReference type="EMBL" id="CBJ48921.1"/>
    </source>
</evidence>